<dbReference type="InterPro" id="IPR001611">
    <property type="entry name" value="Leu-rich_rpt"/>
</dbReference>
<dbReference type="InterPro" id="IPR032675">
    <property type="entry name" value="LRR_dom_sf"/>
</dbReference>
<dbReference type="Pfam" id="PF13855">
    <property type="entry name" value="LRR_8"/>
    <property type="match status" value="1"/>
</dbReference>
<dbReference type="PANTHER" id="PTHR24373:SF370">
    <property type="entry name" value="FISH-LIPS, ISOFORM E"/>
    <property type="match status" value="1"/>
</dbReference>
<dbReference type="PANTHER" id="PTHR24373">
    <property type="entry name" value="SLIT RELATED LEUCINE-RICH REPEAT NEURONAL PROTEIN"/>
    <property type="match status" value="1"/>
</dbReference>
<organism evidence="2 3">
    <name type="scientific">Brachionus calyciflorus</name>
    <dbReference type="NCBI Taxonomy" id="104777"/>
    <lineage>
        <taxon>Eukaryota</taxon>
        <taxon>Metazoa</taxon>
        <taxon>Spiralia</taxon>
        <taxon>Gnathifera</taxon>
        <taxon>Rotifera</taxon>
        <taxon>Eurotatoria</taxon>
        <taxon>Monogononta</taxon>
        <taxon>Pseudotrocha</taxon>
        <taxon>Ploima</taxon>
        <taxon>Brachionidae</taxon>
        <taxon>Brachionus</taxon>
    </lineage>
</organism>
<dbReference type="GO" id="GO:0031012">
    <property type="term" value="C:extracellular matrix"/>
    <property type="evidence" value="ECO:0007669"/>
    <property type="project" value="TreeGrafter"/>
</dbReference>
<evidence type="ECO:0000313" key="2">
    <source>
        <dbReference type="EMBL" id="CAF1020012.1"/>
    </source>
</evidence>
<accession>A0A814I859</accession>
<protein>
    <submittedName>
        <fullName evidence="2">Uncharacterized protein</fullName>
    </submittedName>
</protein>
<keyword evidence="1" id="KW-0732">Signal</keyword>
<dbReference type="AlphaFoldDB" id="A0A814I859"/>
<dbReference type="Gene3D" id="3.80.10.10">
    <property type="entry name" value="Ribonuclease Inhibitor"/>
    <property type="match status" value="1"/>
</dbReference>
<keyword evidence="3" id="KW-1185">Reference proteome</keyword>
<gene>
    <name evidence="2" type="ORF">OXX778_LOCUS17331</name>
</gene>
<reference evidence="2" key="1">
    <citation type="submission" date="2021-02" db="EMBL/GenBank/DDBJ databases">
        <authorList>
            <person name="Nowell W R."/>
        </authorList>
    </citation>
    <scope>NUCLEOTIDE SEQUENCE</scope>
    <source>
        <strain evidence="2">Ploen Becks lab</strain>
    </source>
</reference>
<proteinExistence type="predicted"/>
<dbReference type="GO" id="GO:0005615">
    <property type="term" value="C:extracellular space"/>
    <property type="evidence" value="ECO:0007669"/>
    <property type="project" value="TreeGrafter"/>
</dbReference>
<name>A0A814I859_9BILA</name>
<dbReference type="EMBL" id="CAJNOC010004390">
    <property type="protein sequence ID" value="CAF1020012.1"/>
    <property type="molecule type" value="Genomic_DNA"/>
</dbReference>
<dbReference type="SUPFAM" id="SSF52058">
    <property type="entry name" value="L domain-like"/>
    <property type="match status" value="1"/>
</dbReference>
<evidence type="ECO:0000256" key="1">
    <source>
        <dbReference type="ARBA" id="ARBA00022729"/>
    </source>
</evidence>
<dbReference type="OrthoDB" id="6363818at2759"/>
<dbReference type="InterPro" id="IPR050328">
    <property type="entry name" value="Dev_Immune_Receptor"/>
</dbReference>
<dbReference type="Proteomes" id="UP000663879">
    <property type="component" value="Unassembled WGS sequence"/>
</dbReference>
<sequence>MNFTAPPFCFFMPNIYTKKESYVNEFGLPFHGRIGRLVILSYQIDEDLIENINKFVDRKLCPDYDYFESYKDILEFDIIYSLIHVKIDNLIIDLSNPEFNILKQIEFIDRTNRFKRIRLKSLKFLQNLINLRSVEYLKTTISIMYPFPDYLELFPNLKNFEINYAGFERIPGNGFSCLKQLEVLSIKPSGFISNNAFRGLDSLKKLYVIGVFNVKLENDTFKELNNLEELIIDTYNVTSVEPNTFEYLKKLTTLFIDSNKIEKIDLNGLNSLKHFYFKGGKNKLVFDSNFFKNRLNVTVIDLEDSIYCQLPADIFIELKCLKYLSICDRRIISNDDKIMTNFDFLKPLNKLEYLRLALSEDLYSNFNQIKLPCVKFLSIKCRIFKVLENNFENLVTLEIKMLEKLEPGCFDKLKGIKNLLLIFHNEKRVDYIDSKYFATLDNLDYLKARSWSGRPIGLDKFDSFLQMFDKGKKLNKDIRDSYAEVSNENVEIDIYSGLTNETKEAINFSRNAISR</sequence>
<comment type="caution">
    <text evidence="2">The sequence shown here is derived from an EMBL/GenBank/DDBJ whole genome shotgun (WGS) entry which is preliminary data.</text>
</comment>
<evidence type="ECO:0000313" key="3">
    <source>
        <dbReference type="Proteomes" id="UP000663879"/>
    </source>
</evidence>